<dbReference type="EMBL" id="CP022387">
    <property type="protein sequence ID" value="ATA90306.1"/>
    <property type="molecule type" value="Genomic_DNA"/>
</dbReference>
<dbReference type="RefSeq" id="WP_095896848.1">
    <property type="nucleotide sequence ID" value="NZ_BOPK01000024.1"/>
</dbReference>
<proteinExistence type="predicted"/>
<gene>
    <name evidence="2" type="ORF">CGC58_11540</name>
</gene>
<dbReference type="Proteomes" id="UP000217348">
    <property type="component" value="Chromosome"/>
</dbReference>
<reference evidence="3" key="1">
    <citation type="submission" date="2017-06" db="EMBL/GenBank/DDBJ databases">
        <title>Capnocytophaga spp. assemblies.</title>
        <authorList>
            <person name="Gulvik C.A."/>
        </authorList>
    </citation>
    <scope>NUCLEOTIDE SEQUENCE [LARGE SCALE GENOMIC DNA]</scope>
    <source>
        <strain evidence="3">H2177</strain>
    </source>
</reference>
<dbReference type="AlphaFoldDB" id="A0A250G239"/>
<protein>
    <submittedName>
        <fullName evidence="2">Uncharacterized protein</fullName>
    </submittedName>
</protein>
<name>A0A250G239_9FLAO</name>
<feature type="region of interest" description="Disordered" evidence="1">
    <location>
        <begin position="42"/>
        <end position="61"/>
    </location>
</feature>
<organism evidence="2 3">
    <name type="scientific">Capnocytophaga stomatis</name>
    <dbReference type="NCBI Taxonomy" id="1848904"/>
    <lineage>
        <taxon>Bacteria</taxon>
        <taxon>Pseudomonadati</taxon>
        <taxon>Bacteroidota</taxon>
        <taxon>Flavobacteriia</taxon>
        <taxon>Flavobacteriales</taxon>
        <taxon>Flavobacteriaceae</taxon>
        <taxon>Capnocytophaga</taxon>
    </lineage>
</organism>
<accession>A0A250G239</accession>
<dbReference type="KEGG" id="csto:CGC58_11540"/>
<evidence type="ECO:0000313" key="2">
    <source>
        <dbReference type="EMBL" id="ATA90306.1"/>
    </source>
</evidence>
<evidence type="ECO:0000313" key="3">
    <source>
        <dbReference type="Proteomes" id="UP000217348"/>
    </source>
</evidence>
<evidence type="ECO:0000256" key="1">
    <source>
        <dbReference type="SAM" id="MobiDB-lite"/>
    </source>
</evidence>
<dbReference type="OrthoDB" id="4378831at2"/>
<sequence>MSTFVYNDGSFDPEKKGVLSVTFGMFFDGTKNNRYHTEIRKKIENKGEFKDQAPTQEEREA</sequence>